<dbReference type="Gene3D" id="3.30.420.270">
    <property type="match status" value="1"/>
</dbReference>
<dbReference type="InterPro" id="IPR003400">
    <property type="entry name" value="ExbD"/>
</dbReference>
<keyword evidence="5 8" id="KW-1133">Transmembrane helix</keyword>
<keyword evidence="7" id="KW-0653">Protein transport</keyword>
<dbReference type="GO" id="GO:0015031">
    <property type="term" value="P:protein transport"/>
    <property type="evidence" value="ECO:0007669"/>
    <property type="project" value="UniProtKB-KW"/>
</dbReference>
<evidence type="ECO:0000256" key="4">
    <source>
        <dbReference type="ARBA" id="ARBA00022692"/>
    </source>
</evidence>
<evidence type="ECO:0000313" key="9">
    <source>
        <dbReference type="EMBL" id="POZ81296.1"/>
    </source>
</evidence>
<gene>
    <name evidence="9" type="ORF">C3743_37480</name>
    <name evidence="10" type="ORF">DF051_37700</name>
</gene>
<keyword evidence="6 8" id="KW-0472">Membrane</keyword>
<name>A0A2S5DQC4_9BURK</name>
<protein>
    <submittedName>
        <fullName evidence="9">Biopolymer transporter ExbD</fullName>
    </submittedName>
</protein>
<feature type="transmembrane region" description="Helical" evidence="8">
    <location>
        <begin position="20"/>
        <end position="38"/>
    </location>
</feature>
<dbReference type="PANTHER" id="PTHR30558">
    <property type="entry name" value="EXBD MEMBRANE COMPONENT OF PMF-DRIVEN MACROMOLECULE IMPORT SYSTEM"/>
    <property type="match status" value="1"/>
</dbReference>
<evidence type="ECO:0000313" key="11">
    <source>
        <dbReference type="Proteomes" id="UP000238655"/>
    </source>
</evidence>
<dbReference type="Proteomes" id="UP000238655">
    <property type="component" value="Chromosome 3"/>
</dbReference>
<evidence type="ECO:0000256" key="8">
    <source>
        <dbReference type="SAM" id="Phobius"/>
    </source>
</evidence>
<evidence type="ECO:0000256" key="1">
    <source>
        <dbReference type="ARBA" id="ARBA00004162"/>
    </source>
</evidence>
<reference evidence="10 12" key="2">
    <citation type="submission" date="2018-08" db="EMBL/GenBank/DDBJ databases">
        <title>Comparative analysis of Burkholderia isolates from Puerto Rico.</title>
        <authorList>
            <person name="Hall C."/>
            <person name="Sahl J."/>
            <person name="Wagner D."/>
        </authorList>
    </citation>
    <scope>NUCLEOTIDE SEQUENCE [LARGE SCALE GENOMIC DNA]</scope>
    <source>
        <strain evidence="10 12">Bp9025</strain>
    </source>
</reference>
<keyword evidence="7" id="KW-0813">Transport</keyword>
<evidence type="ECO:0000313" key="12">
    <source>
        <dbReference type="Proteomes" id="UP000277921"/>
    </source>
</evidence>
<evidence type="ECO:0000256" key="7">
    <source>
        <dbReference type="RuleBase" id="RU003879"/>
    </source>
</evidence>
<evidence type="ECO:0000256" key="5">
    <source>
        <dbReference type="ARBA" id="ARBA00022989"/>
    </source>
</evidence>
<dbReference type="Proteomes" id="UP000277921">
    <property type="component" value="Unassembled WGS sequence"/>
</dbReference>
<evidence type="ECO:0000256" key="6">
    <source>
        <dbReference type="ARBA" id="ARBA00023136"/>
    </source>
</evidence>
<dbReference type="Pfam" id="PF02472">
    <property type="entry name" value="ExbD"/>
    <property type="match status" value="1"/>
</dbReference>
<comment type="similarity">
    <text evidence="2 7">Belongs to the ExbD/TolR family.</text>
</comment>
<evidence type="ECO:0000256" key="3">
    <source>
        <dbReference type="ARBA" id="ARBA00022475"/>
    </source>
</evidence>
<sequence length="136" mass="14832">MAFFDDSHDDVMSDINMTPLIDVMLVLLIVFMVTLPVINHAVKLDLPSANSSPNDTRPAHVSLSVDASGTVMWDEKPVEADALDARLNQAAAQQPQPEIELYADRAARYESVANLLSAAQRAGLVKIDFVTQPKSK</sequence>
<dbReference type="EMBL" id="PQVP01000003">
    <property type="protein sequence ID" value="POZ81296.1"/>
    <property type="molecule type" value="Genomic_DNA"/>
</dbReference>
<keyword evidence="3" id="KW-1003">Cell membrane</keyword>
<reference evidence="9 11" key="1">
    <citation type="submission" date="2018-01" db="EMBL/GenBank/DDBJ databases">
        <title>Successful Treatment of Persistent Burkholderia cepacia Bacteremia with Ceftazidime-Avibactam.</title>
        <authorList>
            <person name="Tamma P."/>
            <person name="Fan Y."/>
            <person name="Bergman Y."/>
            <person name="Sick-Samuels A."/>
            <person name="Hsu A."/>
            <person name="Timp W."/>
            <person name="Simner P."/>
        </authorList>
    </citation>
    <scope>NUCLEOTIDE SEQUENCE [LARGE SCALE GENOMIC DNA]</scope>
    <source>
        <strain evidence="9 11">170816</strain>
    </source>
</reference>
<dbReference type="EMBL" id="QTQV01000043">
    <property type="protein sequence ID" value="RQT03657.1"/>
    <property type="molecule type" value="Genomic_DNA"/>
</dbReference>
<evidence type="ECO:0000313" key="10">
    <source>
        <dbReference type="EMBL" id="RQT03657.1"/>
    </source>
</evidence>
<comment type="caution">
    <text evidence="9">The sequence shown here is derived from an EMBL/GenBank/DDBJ whole genome shotgun (WGS) entry which is preliminary data.</text>
</comment>
<organism evidence="9 11">
    <name type="scientific">Burkholderia contaminans</name>
    <dbReference type="NCBI Taxonomy" id="488447"/>
    <lineage>
        <taxon>Bacteria</taxon>
        <taxon>Pseudomonadati</taxon>
        <taxon>Pseudomonadota</taxon>
        <taxon>Betaproteobacteria</taxon>
        <taxon>Burkholderiales</taxon>
        <taxon>Burkholderiaceae</taxon>
        <taxon>Burkholderia</taxon>
        <taxon>Burkholderia cepacia complex</taxon>
    </lineage>
</organism>
<accession>A0A2S5DQC4</accession>
<dbReference type="RefSeq" id="WP_071335577.1">
    <property type="nucleotide sequence ID" value="NZ_CABVQL010000002.1"/>
</dbReference>
<dbReference type="AlphaFoldDB" id="A0A2S5DQC4"/>
<proteinExistence type="inferred from homology"/>
<keyword evidence="4 7" id="KW-0812">Transmembrane</keyword>
<evidence type="ECO:0000256" key="2">
    <source>
        <dbReference type="ARBA" id="ARBA00005811"/>
    </source>
</evidence>
<dbReference type="PANTHER" id="PTHR30558:SF7">
    <property type="entry name" value="TOL-PAL SYSTEM PROTEIN TOLR"/>
    <property type="match status" value="1"/>
</dbReference>
<dbReference type="GO" id="GO:0005886">
    <property type="term" value="C:plasma membrane"/>
    <property type="evidence" value="ECO:0007669"/>
    <property type="project" value="UniProtKB-SubCell"/>
</dbReference>
<comment type="subcellular location">
    <subcellularLocation>
        <location evidence="1">Cell membrane</location>
        <topology evidence="1">Single-pass membrane protein</topology>
    </subcellularLocation>
    <subcellularLocation>
        <location evidence="7">Cell membrane</location>
        <topology evidence="7">Single-pass type II membrane protein</topology>
    </subcellularLocation>
</comment>
<dbReference type="GO" id="GO:0022857">
    <property type="term" value="F:transmembrane transporter activity"/>
    <property type="evidence" value="ECO:0007669"/>
    <property type="project" value="InterPro"/>
</dbReference>